<proteinExistence type="predicted"/>
<sequence length="272" mass="29657">MLSNMASPARVPTAFSNKEVGKCGAEKADKMHCGDSQQQPDERTREMRLDDLPCELVWMIASHVDLADVIAMASVNSHIAVSVDGPLRARAIDQRTLLRRLRLFVLCVSHALAARHASAIRFLRPFVAGDLVPRECVMATARGHLVHWVWMTTRGDSICYGKWHCAVDLGYNDARLLALYQHMETDGVNCIVTSDKESPGEKSAIGRAFWSATVGSCPPPPFDGAMQKGLGSCDRLAPAADVWTRWSANPAAAEAFVREAALCPLSKETALS</sequence>
<accession>A0A2U7UF69</accession>
<dbReference type="KEGG" id="vg:36841539"/>
<organism evidence="1">
    <name type="scientific">Pandoravirus macleodensis</name>
    <dbReference type="NCBI Taxonomy" id="2107707"/>
    <lineage>
        <taxon>Viruses</taxon>
        <taxon>Pandoravirus</taxon>
    </lineage>
</organism>
<dbReference type="GeneID" id="36841539"/>
<dbReference type="Proteomes" id="UP000249758">
    <property type="component" value="Segment"/>
</dbReference>
<name>A0A2U7UF69_9VIRU</name>
<evidence type="ECO:0008006" key="2">
    <source>
        <dbReference type="Google" id="ProtNLM"/>
    </source>
</evidence>
<gene>
    <name evidence="1" type="ORF">pmac_cds_396</name>
</gene>
<dbReference type="RefSeq" id="YP_009481080.1">
    <property type="nucleotide sequence ID" value="NC_037665.1"/>
</dbReference>
<dbReference type="SUPFAM" id="SSF81383">
    <property type="entry name" value="F-box domain"/>
    <property type="match status" value="1"/>
</dbReference>
<dbReference type="InterPro" id="IPR036047">
    <property type="entry name" value="F-box-like_dom_sf"/>
</dbReference>
<reference evidence="1" key="1">
    <citation type="journal article" date="2018" name="Nat. Commun.">
        <title>Diversity and evolution of the emerging Pandoraviridae family.</title>
        <authorList>
            <person name="Legendre M."/>
            <person name="Fabre E."/>
            <person name="Poirot O."/>
            <person name="Jeudy S."/>
            <person name="Lartigue A."/>
            <person name="Alempic J.M."/>
            <person name="Beucher L."/>
            <person name="Philippe N."/>
            <person name="Bertaux L."/>
            <person name="Christo-Foroux E."/>
            <person name="Labadie K."/>
            <person name="Coute Y."/>
            <person name="Abergel C."/>
            <person name="Claverie J.M."/>
        </authorList>
    </citation>
    <scope>NUCLEOTIDE SEQUENCE [LARGE SCALE GENOMIC DNA]</scope>
    <source>
        <strain evidence="1">Macleodensis</strain>
    </source>
</reference>
<evidence type="ECO:0000313" key="1">
    <source>
        <dbReference type="EMBL" id="AVK77084.1"/>
    </source>
</evidence>
<protein>
    <recommendedName>
        <fullName evidence="2">F-box domain containing protein</fullName>
    </recommendedName>
</protein>
<dbReference type="EMBL" id="MG011691">
    <property type="protein sequence ID" value="AVK77084.1"/>
    <property type="molecule type" value="Genomic_DNA"/>
</dbReference>